<dbReference type="STRING" id="1384054.N790_00915"/>
<dbReference type="Pfam" id="PF13561">
    <property type="entry name" value="adh_short_C2"/>
    <property type="match status" value="1"/>
</dbReference>
<dbReference type="InterPro" id="IPR057326">
    <property type="entry name" value="KR_dom"/>
</dbReference>
<name>A0A091BE26_9GAMM</name>
<evidence type="ECO:0000256" key="1">
    <source>
        <dbReference type="ARBA" id="ARBA00006484"/>
    </source>
</evidence>
<dbReference type="eggNOG" id="COG1028">
    <property type="taxonomic scope" value="Bacteria"/>
</dbReference>
<dbReference type="AlphaFoldDB" id="A0A091BE26"/>
<dbReference type="PATRIC" id="fig|1384054.3.peg.958"/>
<dbReference type="EMBL" id="AVCH01000104">
    <property type="protein sequence ID" value="KFN49956.1"/>
    <property type="molecule type" value="Genomic_DNA"/>
</dbReference>
<reference evidence="4 5" key="1">
    <citation type="submission" date="2013-09" db="EMBL/GenBank/DDBJ databases">
        <title>Genome sequencing of Arenimonas malthae.</title>
        <authorList>
            <person name="Chen F."/>
            <person name="Wang G."/>
        </authorList>
    </citation>
    <scope>NUCLEOTIDE SEQUENCE [LARGE SCALE GENOMIC DNA]</scope>
    <source>
        <strain evidence="4 5">CC-JY-1</strain>
    </source>
</reference>
<dbReference type="InterPro" id="IPR036291">
    <property type="entry name" value="NAD(P)-bd_dom_sf"/>
</dbReference>
<keyword evidence="2" id="KW-0560">Oxidoreductase</keyword>
<comment type="caution">
    <text evidence="4">The sequence shown here is derived from an EMBL/GenBank/DDBJ whole genome shotgun (WGS) entry which is preliminary data.</text>
</comment>
<dbReference type="Proteomes" id="UP000029392">
    <property type="component" value="Unassembled WGS sequence"/>
</dbReference>
<organism evidence="4 5">
    <name type="scientific">Arenimonas malthae CC-JY-1</name>
    <dbReference type="NCBI Taxonomy" id="1384054"/>
    <lineage>
        <taxon>Bacteria</taxon>
        <taxon>Pseudomonadati</taxon>
        <taxon>Pseudomonadota</taxon>
        <taxon>Gammaproteobacteria</taxon>
        <taxon>Lysobacterales</taxon>
        <taxon>Lysobacteraceae</taxon>
        <taxon>Arenimonas</taxon>
    </lineage>
</organism>
<feature type="domain" description="Ketoreductase" evidence="3">
    <location>
        <begin position="2"/>
        <end position="175"/>
    </location>
</feature>
<accession>A0A091BE26</accession>
<dbReference type="PANTHER" id="PTHR43639">
    <property type="entry name" value="OXIDOREDUCTASE, SHORT-CHAIN DEHYDROGENASE/REDUCTASE FAMILY (AFU_ORTHOLOGUE AFUA_5G02870)"/>
    <property type="match status" value="1"/>
</dbReference>
<dbReference type="GO" id="GO:0016491">
    <property type="term" value="F:oxidoreductase activity"/>
    <property type="evidence" value="ECO:0007669"/>
    <property type="project" value="UniProtKB-KW"/>
</dbReference>
<dbReference type="OrthoDB" id="9803628at2"/>
<comment type="similarity">
    <text evidence="1">Belongs to the short-chain dehydrogenases/reductases (SDR) family.</text>
</comment>
<dbReference type="CDD" id="cd05233">
    <property type="entry name" value="SDR_c"/>
    <property type="match status" value="1"/>
</dbReference>
<proteinExistence type="inferred from homology"/>
<evidence type="ECO:0000313" key="4">
    <source>
        <dbReference type="EMBL" id="KFN49956.1"/>
    </source>
</evidence>
<evidence type="ECO:0000259" key="3">
    <source>
        <dbReference type="SMART" id="SM00822"/>
    </source>
</evidence>
<dbReference type="SMART" id="SM00822">
    <property type="entry name" value="PKS_KR"/>
    <property type="match status" value="1"/>
</dbReference>
<dbReference type="PANTHER" id="PTHR43639:SF1">
    <property type="entry name" value="SHORT-CHAIN DEHYDROGENASE_REDUCTASE FAMILY PROTEIN"/>
    <property type="match status" value="1"/>
</dbReference>
<evidence type="ECO:0000313" key="5">
    <source>
        <dbReference type="Proteomes" id="UP000029392"/>
    </source>
</evidence>
<dbReference type="Gene3D" id="3.40.50.720">
    <property type="entry name" value="NAD(P)-binding Rossmann-like Domain"/>
    <property type="match status" value="1"/>
</dbReference>
<evidence type="ECO:0000256" key="2">
    <source>
        <dbReference type="ARBA" id="ARBA00023002"/>
    </source>
</evidence>
<dbReference type="InterPro" id="IPR002347">
    <property type="entry name" value="SDR_fam"/>
</dbReference>
<dbReference type="PRINTS" id="PR00081">
    <property type="entry name" value="GDHRDH"/>
</dbReference>
<sequence>MRTCLITGASGGVATALAELLRARGWRLALVSRDASRVAAEEGDLVIQADVGTEEGAEAALAEASDAFGAPPAAVAHCAGAVLVAPIGRTTEAQYRQCMAANLDSAFFVAKAYAPRVQKSEHPGSLLFFSSVAAGIGVANHAAIAMAKGGVEGLVRALAADFSAAGLRVNAIAPGLMHTPATARMLSTEASARAITAQYPLGRHGEANDAASLGAFLLSEEAGWVTGQVIALDGGFQAVRPLVRAG</sequence>
<protein>
    <recommendedName>
        <fullName evidence="3">Ketoreductase domain-containing protein</fullName>
    </recommendedName>
</protein>
<keyword evidence="5" id="KW-1185">Reference proteome</keyword>
<dbReference type="SUPFAM" id="SSF51735">
    <property type="entry name" value="NAD(P)-binding Rossmann-fold domains"/>
    <property type="match status" value="1"/>
</dbReference>
<gene>
    <name evidence="4" type="ORF">N790_00915</name>
</gene>
<dbReference type="RefSeq" id="WP_043801688.1">
    <property type="nucleotide sequence ID" value="NZ_AVCH01000104.1"/>
</dbReference>